<name>T1ERD4_HELRO</name>
<evidence type="ECO:0000256" key="1">
    <source>
        <dbReference type="ARBA" id="ARBA00009952"/>
    </source>
</evidence>
<organism evidence="3 4">
    <name type="scientific">Helobdella robusta</name>
    <name type="common">Californian leech</name>
    <dbReference type="NCBI Taxonomy" id="6412"/>
    <lineage>
        <taxon>Eukaryota</taxon>
        <taxon>Metazoa</taxon>
        <taxon>Spiralia</taxon>
        <taxon>Lophotrochozoa</taxon>
        <taxon>Annelida</taxon>
        <taxon>Clitellata</taxon>
        <taxon>Hirudinea</taxon>
        <taxon>Rhynchobdellida</taxon>
        <taxon>Glossiphoniidae</taxon>
        <taxon>Helobdella</taxon>
    </lineage>
</organism>
<sequence>MENLQSRVQDAVNDMLLKLDSSLFRKMQKDMYKCSMNCYNDGNQSMESVQRCIDLCSMPVQHSHEAINQELQSFQDRLYRCSLDCQDSVKDKVNSTSSASDYAKHRTELEQCVLKCGDKHIKLIPAIMKRAEQVLKDQQKILDQRL</sequence>
<dbReference type="EMBL" id="AMQM01000799">
    <property type="status" value="NOT_ANNOTATED_CDS"/>
    <property type="molecule type" value="Genomic_DNA"/>
</dbReference>
<reference evidence="3" key="3">
    <citation type="submission" date="2015-06" db="UniProtKB">
        <authorList>
            <consortium name="EnsemblMetazoa"/>
        </authorList>
    </citation>
    <scope>IDENTIFICATION</scope>
</reference>
<dbReference type="InterPro" id="IPR008560">
    <property type="entry name" value="DUF842_euk"/>
</dbReference>
<dbReference type="OMA" id="NRCGMTC"/>
<evidence type="ECO:0000313" key="3">
    <source>
        <dbReference type="EnsemblMetazoa" id="HelroP161348"/>
    </source>
</evidence>
<reference evidence="2 4" key="2">
    <citation type="journal article" date="2013" name="Nature">
        <title>Insights into bilaterian evolution from three spiralian genomes.</title>
        <authorList>
            <person name="Simakov O."/>
            <person name="Marletaz F."/>
            <person name="Cho S.J."/>
            <person name="Edsinger-Gonzales E."/>
            <person name="Havlak P."/>
            <person name="Hellsten U."/>
            <person name="Kuo D.H."/>
            <person name="Larsson T."/>
            <person name="Lv J."/>
            <person name="Arendt D."/>
            <person name="Savage R."/>
            <person name="Osoegawa K."/>
            <person name="de Jong P."/>
            <person name="Grimwood J."/>
            <person name="Chapman J.A."/>
            <person name="Shapiro H."/>
            <person name="Aerts A."/>
            <person name="Otillar R.P."/>
            <person name="Terry A.Y."/>
            <person name="Boore J.L."/>
            <person name="Grigoriev I.V."/>
            <person name="Lindberg D.R."/>
            <person name="Seaver E.C."/>
            <person name="Weisblat D.A."/>
            <person name="Putnam N.H."/>
            <person name="Rokhsar D.S."/>
        </authorList>
    </citation>
    <scope>NUCLEOTIDE SEQUENCE</scope>
</reference>
<dbReference type="RefSeq" id="XP_009019520.1">
    <property type="nucleotide sequence ID" value="XM_009021272.1"/>
</dbReference>
<dbReference type="OrthoDB" id="9975421at2759"/>
<dbReference type="HOGENOM" id="CLU_110442_1_0_1"/>
<dbReference type="GO" id="GO:0005737">
    <property type="term" value="C:cytoplasm"/>
    <property type="evidence" value="ECO:0000318"/>
    <property type="project" value="GO_Central"/>
</dbReference>
<dbReference type="Proteomes" id="UP000015101">
    <property type="component" value="Unassembled WGS sequence"/>
</dbReference>
<evidence type="ECO:0000313" key="4">
    <source>
        <dbReference type="Proteomes" id="UP000015101"/>
    </source>
</evidence>
<protein>
    <recommendedName>
        <fullName evidence="5">Protein FAM136A</fullName>
    </recommendedName>
</protein>
<dbReference type="Pfam" id="PF05811">
    <property type="entry name" value="DUF842"/>
    <property type="match status" value="1"/>
</dbReference>
<evidence type="ECO:0000313" key="2">
    <source>
        <dbReference type="EMBL" id="ESO02112.1"/>
    </source>
</evidence>
<dbReference type="PANTHER" id="PTHR21096:SF0">
    <property type="entry name" value="PROTEIN FAM136A"/>
    <property type="match status" value="1"/>
</dbReference>
<dbReference type="CTD" id="20199134"/>
<dbReference type="KEGG" id="hro:HELRODRAFT_161348"/>
<dbReference type="PANTHER" id="PTHR21096">
    <property type="entry name" value="PROTEIN FAM136A"/>
    <property type="match status" value="1"/>
</dbReference>
<dbReference type="EMBL" id="KB096742">
    <property type="protein sequence ID" value="ESO02112.1"/>
    <property type="molecule type" value="Genomic_DNA"/>
</dbReference>
<dbReference type="InParanoid" id="T1ERD4"/>
<gene>
    <name evidence="3" type="primary">20199134</name>
    <name evidence="2" type="ORF">HELRODRAFT_161348</name>
</gene>
<dbReference type="EnsemblMetazoa" id="HelroT161348">
    <property type="protein sequence ID" value="HelroP161348"/>
    <property type="gene ID" value="HelroG161348"/>
</dbReference>
<comment type="similarity">
    <text evidence="1">Belongs to the FAM136 family.</text>
</comment>
<accession>T1ERD4</accession>
<keyword evidence="4" id="KW-1185">Reference proteome</keyword>
<dbReference type="FunCoup" id="T1ERD4">
    <property type="interactions" value="1058"/>
</dbReference>
<reference evidence="4" key="1">
    <citation type="submission" date="2012-12" db="EMBL/GenBank/DDBJ databases">
        <authorList>
            <person name="Hellsten U."/>
            <person name="Grimwood J."/>
            <person name="Chapman J.A."/>
            <person name="Shapiro H."/>
            <person name="Aerts A."/>
            <person name="Otillar R.P."/>
            <person name="Terry A.Y."/>
            <person name="Boore J.L."/>
            <person name="Simakov O."/>
            <person name="Marletaz F."/>
            <person name="Cho S.-J."/>
            <person name="Edsinger-Gonzales E."/>
            <person name="Havlak P."/>
            <person name="Kuo D.-H."/>
            <person name="Larsson T."/>
            <person name="Lv J."/>
            <person name="Arendt D."/>
            <person name="Savage R."/>
            <person name="Osoegawa K."/>
            <person name="de Jong P."/>
            <person name="Lindberg D.R."/>
            <person name="Seaver E.C."/>
            <person name="Weisblat D.A."/>
            <person name="Putnam N.H."/>
            <person name="Grigoriev I.V."/>
            <person name="Rokhsar D.S."/>
        </authorList>
    </citation>
    <scope>NUCLEOTIDE SEQUENCE</scope>
</reference>
<dbReference type="STRING" id="6412.T1ERD4"/>
<dbReference type="AlphaFoldDB" id="T1ERD4"/>
<dbReference type="GeneID" id="20199134"/>
<proteinExistence type="inferred from homology"/>
<dbReference type="eggNOG" id="KOG3377">
    <property type="taxonomic scope" value="Eukaryota"/>
</dbReference>
<evidence type="ECO:0008006" key="5">
    <source>
        <dbReference type="Google" id="ProtNLM"/>
    </source>
</evidence>